<dbReference type="HOGENOM" id="CLU_2181351_0_0_4"/>
<comment type="caution">
    <text evidence="1">The sequence shown here is derived from an EMBL/GenBank/DDBJ whole genome shotgun (WGS) entry which is preliminary data.</text>
</comment>
<accession>F3QIQ8</accession>
<sequence length="109" mass="11881">MRPAGIIRTARYAVVAANAFVRIIANQTVFVVVISTEGTSLNAGSVRTMLTLNQQIYRSSFFRAKNANIRSKPVAARNRAIMHFGKVSLRTGHNTGSAADALCSIKKMR</sequence>
<evidence type="ECO:0000313" key="1">
    <source>
        <dbReference type="EMBL" id="EGG56454.1"/>
    </source>
</evidence>
<evidence type="ECO:0000313" key="2">
    <source>
        <dbReference type="Proteomes" id="UP000005156"/>
    </source>
</evidence>
<proteinExistence type="predicted"/>
<name>F3QIQ8_9BURK</name>
<protein>
    <submittedName>
        <fullName evidence="1">Uncharacterized protein</fullName>
    </submittedName>
</protein>
<keyword evidence="2" id="KW-1185">Reference proteome</keyword>
<dbReference type="AlphaFoldDB" id="F3QIQ8"/>
<organism evidence="1 2">
    <name type="scientific">Parasutterella excrementihominis YIT 11859</name>
    <dbReference type="NCBI Taxonomy" id="762966"/>
    <lineage>
        <taxon>Bacteria</taxon>
        <taxon>Pseudomonadati</taxon>
        <taxon>Pseudomonadota</taxon>
        <taxon>Betaproteobacteria</taxon>
        <taxon>Burkholderiales</taxon>
        <taxon>Sutterellaceae</taxon>
        <taxon>Parasutterella</taxon>
    </lineage>
</organism>
<dbReference type="Proteomes" id="UP000005156">
    <property type="component" value="Unassembled WGS sequence"/>
</dbReference>
<dbReference type="EMBL" id="AFBP01000017">
    <property type="protein sequence ID" value="EGG56454.1"/>
    <property type="molecule type" value="Genomic_DNA"/>
</dbReference>
<reference evidence="1 2" key="1">
    <citation type="submission" date="2011-02" db="EMBL/GenBank/DDBJ databases">
        <authorList>
            <person name="Weinstock G."/>
            <person name="Sodergren E."/>
            <person name="Clifton S."/>
            <person name="Fulton L."/>
            <person name="Fulton B."/>
            <person name="Courtney L."/>
            <person name="Fronick C."/>
            <person name="Harrison M."/>
            <person name="Strong C."/>
            <person name="Farmer C."/>
            <person name="Delahaunty K."/>
            <person name="Markovic C."/>
            <person name="Hall O."/>
            <person name="Minx P."/>
            <person name="Tomlinson C."/>
            <person name="Mitreva M."/>
            <person name="Hou S."/>
            <person name="Chen J."/>
            <person name="Wollam A."/>
            <person name="Pepin K.H."/>
            <person name="Johnson M."/>
            <person name="Bhonagiri V."/>
            <person name="Zhang X."/>
            <person name="Suruliraj S."/>
            <person name="Warren W."/>
            <person name="Chinwalla A."/>
            <person name="Mardis E.R."/>
            <person name="Wilson R.K."/>
        </authorList>
    </citation>
    <scope>NUCLEOTIDE SEQUENCE [LARGE SCALE GENOMIC DNA]</scope>
    <source>
        <strain evidence="1 2">YIT 11859</strain>
    </source>
</reference>
<gene>
    <name evidence="1" type="ORF">HMPREF9439_00808</name>
</gene>